<proteinExistence type="predicted"/>
<name>A0ABT1VZ47_9PROT</name>
<feature type="domain" description="DUF305" evidence="3">
    <location>
        <begin position="74"/>
        <end position="154"/>
    </location>
</feature>
<comment type="caution">
    <text evidence="4">The sequence shown here is derived from an EMBL/GenBank/DDBJ whole genome shotgun (WGS) entry which is preliminary data.</text>
</comment>
<sequence length="163" mass="17066">MHPVRTPFPALVLLAGLGIGASALVAPSLAAPAQASSGQASPSEASPVQASPGGMSADMPGMAMPAAPAVHGARPSPADRTMMDGMARMQHDMDAAPMTGDPDKDFVAMMLPHHQGAVDMAEVELRYGHDPQMRRLAAGIVKAQRTEIDEMRRWQAAHGVARR</sequence>
<accession>A0ABT1VZ47</accession>
<dbReference type="Pfam" id="PF03713">
    <property type="entry name" value="DUF305"/>
    <property type="match status" value="1"/>
</dbReference>
<keyword evidence="5" id="KW-1185">Reference proteome</keyword>
<evidence type="ECO:0000313" key="5">
    <source>
        <dbReference type="Proteomes" id="UP001524547"/>
    </source>
</evidence>
<dbReference type="PANTHER" id="PTHR36933">
    <property type="entry name" value="SLL0788 PROTEIN"/>
    <property type="match status" value="1"/>
</dbReference>
<evidence type="ECO:0000313" key="4">
    <source>
        <dbReference type="EMBL" id="MCQ8241623.1"/>
    </source>
</evidence>
<feature type="chain" id="PRO_5045326908" evidence="2">
    <location>
        <begin position="31"/>
        <end position="163"/>
    </location>
</feature>
<keyword evidence="2" id="KW-0732">Signal</keyword>
<dbReference type="Gene3D" id="1.20.1260.10">
    <property type="match status" value="1"/>
</dbReference>
<feature type="signal peptide" evidence="2">
    <location>
        <begin position="1"/>
        <end position="30"/>
    </location>
</feature>
<feature type="region of interest" description="Disordered" evidence="1">
    <location>
        <begin position="34"/>
        <end position="77"/>
    </location>
</feature>
<feature type="compositionally biased region" description="Low complexity" evidence="1">
    <location>
        <begin position="34"/>
        <end position="73"/>
    </location>
</feature>
<gene>
    <name evidence="4" type="ORF">NFI88_12320</name>
</gene>
<evidence type="ECO:0000256" key="2">
    <source>
        <dbReference type="SAM" id="SignalP"/>
    </source>
</evidence>
<dbReference type="EMBL" id="JAMZEJ010000007">
    <property type="protein sequence ID" value="MCQ8241623.1"/>
    <property type="molecule type" value="Genomic_DNA"/>
</dbReference>
<evidence type="ECO:0000256" key="1">
    <source>
        <dbReference type="SAM" id="MobiDB-lite"/>
    </source>
</evidence>
<reference evidence="4 5" key="1">
    <citation type="submission" date="2022-06" db="EMBL/GenBank/DDBJ databases">
        <title>Rhizosaccharibacter gen. nov. sp. nov. KSS12, endophytic bacteria isolated from sugarcane.</title>
        <authorList>
            <person name="Pitiwittayakul N."/>
        </authorList>
    </citation>
    <scope>NUCLEOTIDE SEQUENCE [LARGE SCALE GENOMIC DNA]</scope>
    <source>
        <strain evidence="4 5">KSS12</strain>
    </source>
</reference>
<evidence type="ECO:0000259" key="3">
    <source>
        <dbReference type="Pfam" id="PF03713"/>
    </source>
</evidence>
<protein>
    <submittedName>
        <fullName evidence="4">DUF305 domain-containing protein</fullName>
    </submittedName>
</protein>
<dbReference type="Proteomes" id="UP001524547">
    <property type="component" value="Unassembled WGS sequence"/>
</dbReference>
<organism evidence="4 5">
    <name type="scientific">Rhizosaccharibacter radicis</name>
    <dbReference type="NCBI Taxonomy" id="2782605"/>
    <lineage>
        <taxon>Bacteria</taxon>
        <taxon>Pseudomonadati</taxon>
        <taxon>Pseudomonadota</taxon>
        <taxon>Alphaproteobacteria</taxon>
        <taxon>Acetobacterales</taxon>
        <taxon>Acetobacteraceae</taxon>
        <taxon>Rhizosaccharibacter</taxon>
    </lineage>
</organism>
<dbReference type="InterPro" id="IPR005183">
    <property type="entry name" value="DUF305_CopM-like"/>
</dbReference>
<dbReference type="RefSeq" id="WP_422920369.1">
    <property type="nucleotide sequence ID" value="NZ_JAMZEJ010000007.1"/>
</dbReference>
<dbReference type="PANTHER" id="PTHR36933:SF1">
    <property type="entry name" value="SLL0788 PROTEIN"/>
    <property type="match status" value="1"/>
</dbReference>
<dbReference type="InterPro" id="IPR012347">
    <property type="entry name" value="Ferritin-like"/>
</dbReference>